<organism evidence="2 3">
    <name type="scientific">Acetivibrio straminisolvens JCM 21531</name>
    <dbReference type="NCBI Taxonomy" id="1294263"/>
    <lineage>
        <taxon>Bacteria</taxon>
        <taxon>Bacillati</taxon>
        <taxon>Bacillota</taxon>
        <taxon>Clostridia</taxon>
        <taxon>Eubacteriales</taxon>
        <taxon>Oscillospiraceae</taxon>
        <taxon>Acetivibrio</taxon>
    </lineage>
</organism>
<evidence type="ECO:0000256" key="1">
    <source>
        <dbReference type="SAM" id="Phobius"/>
    </source>
</evidence>
<dbReference type="STRING" id="1294263.JCM21531_4096"/>
<proteinExistence type="predicted"/>
<accession>W4VAQ2</accession>
<gene>
    <name evidence="2" type="ORF">JCM21531_4096</name>
</gene>
<feature type="transmembrane region" description="Helical" evidence="1">
    <location>
        <begin position="40"/>
        <end position="63"/>
    </location>
</feature>
<keyword evidence="1" id="KW-0812">Transmembrane</keyword>
<evidence type="ECO:0000313" key="3">
    <source>
        <dbReference type="Proteomes" id="UP000019109"/>
    </source>
</evidence>
<keyword evidence="1" id="KW-0472">Membrane</keyword>
<evidence type="ECO:0000313" key="2">
    <source>
        <dbReference type="EMBL" id="GAE90480.1"/>
    </source>
</evidence>
<protein>
    <recommendedName>
        <fullName evidence="4">DUF4179 domain-containing protein</fullName>
    </recommendedName>
</protein>
<reference evidence="2" key="1">
    <citation type="journal article" date="2014" name="Genome Announc.">
        <title>Draft Genome Sequence of Clostridium straminisolvens Strain JCM 21531T, Isolated from a Cellulose-Degrading Bacterial Community.</title>
        <authorList>
            <person name="Yuki M."/>
            <person name="Oshima K."/>
            <person name="Suda W."/>
            <person name="Sakamoto M."/>
            <person name="Kitamura K."/>
            <person name="Iida T."/>
            <person name="Hattori M."/>
            <person name="Ohkuma M."/>
        </authorList>
    </citation>
    <scope>NUCLEOTIDE SEQUENCE [LARGE SCALE GENOMIC DNA]</scope>
    <source>
        <strain evidence="2">JCM 21531</strain>
    </source>
</reference>
<comment type="caution">
    <text evidence="2">The sequence shown here is derived from an EMBL/GenBank/DDBJ whole genome shotgun (WGS) entry which is preliminary data.</text>
</comment>
<keyword evidence="1" id="KW-1133">Transmembrane helix</keyword>
<dbReference type="Proteomes" id="UP000019109">
    <property type="component" value="Unassembled WGS sequence"/>
</dbReference>
<dbReference type="AlphaFoldDB" id="W4VAQ2"/>
<dbReference type="EMBL" id="BAVR01000073">
    <property type="protein sequence ID" value="GAE90480.1"/>
    <property type="molecule type" value="Genomic_DNA"/>
</dbReference>
<evidence type="ECO:0008006" key="4">
    <source>
        <dbReference type="Google" id="ProtNLM"/>
    </source>
</evidence>
<sequence>MFKEMYRNMNERIHPDQELVDKILRFAGGNKSETIKAKKLLLKPAAVLAMLLVIALTVTPILASNVTLIYQIMYNVSPAIAQFFVPVQESCEDNGIRMEVVSAYIHDNVAEIYITMQDLAGERIDETIDLYDSYSINRPFDSSATCELVGYDEATKNGNFSYIHNRVGQQKNSWG</sequence>
<name>W4VAQ2_9FIRM</name>
<keyword evidence="3" id="KW-1185">Reference proteome</keyword>